<accession>B5W9S2</accession>
<name>B5W9S2_LIMMA</name>
<gene>
    <name evidence="1" type="ORF">AmaxDRAFT_5522</name>
</gene>
<sequence>MPANLLFMETGKINLILKSYSRLWSALKLALFHQKPGFKIVTIPANWQLANIHRN</sequence>
<dbReference type="Proteomes" id="UP000004061">
    <property type="component" value="Unassembled WGS sequence"/>
</dbReference>
<evidence type="ECO:0000313" key="1">
    <source>
        <dbReference type="EMBL" id="EDZ91714.1"/>
    </source>
</evidence>
<reference evidence="1 2" key="1">
    <citation type="journal article" date="2011" name="Appl. Environ. Microbiol.">
        <title>Contribution of a Sodium Ion Gradient to Energy Conservation during Fermentation in the Cyanobacterium Arthrospira (Spirulina) maxima CS-328.</title>
        <authorList>
            <person name="Carrieri D."/>
            <person name="Ananyev G."/>
            <person name="Lenz O."/>
            <person name="Bryant D.A."/>
            <person name="Dismukes G.C."/>
        </authorList>
    </citation>
    <scope>NUCLEOTIDE SEQUENCE [LARGE SCALE GENOMIC DNA]</scope>
    <source>
        <strain evidence="1 2">CS-328</strain>
    </source>
</reference>
<comment type="caution">
    <text evidence="1">The sequence shown here is derived from an EMBL/GenBank/DDBJ whole genome shotgun (WGS) entry which is preliminary data.</text>
</comment>
<dbReference type="EMBL" id="ABYK01000093">
    <property type="protein sequence ID" value="EDZ91714.1"/>
    <property type="molecule type" value="Genomic_DNA"/>
</dbReference>
<organism evidence="1 2">
    <name type="scientific">Limnospira maxima CS-328</name>
    <dbReference type="NCBI Taxonomy" id="513049"/>
    <lineage>
        <taxon>Bacteria</taxon>
        <taxon>Bacillati</taxon>
        <taxon>Cyanobacteriota</taxon>
        <taxon>Cyanophyceae</taxon>
        <taxon>Oscillatoriophycideae</taxon>
        <taxon>Oscillatoriales</taxon>
        <taxon>Sirenicapillariaceae</taxon>
        <taxon>Limnospira</taxon>
    </lineage>
</organism>
<protein>
    <submittedName>
        <fullName evidence="1">Uncharacterized protein</fullName>
    </submittedName>
</protein>
<keyword evidence="2" id="KW-1185">Reference proteome</keyword>
<evidence type="ECO:0000313" key="2">
    <source>
        <dbReference type="Proteomes" id="UP000004061"/>
    </source>
</evidence>
<dbReference type="AlphaFoldDB" id="B5W9S2"/>
<proteinExistence type="predicted"/>